<evidence type="ECO:0000256" key="7">
    <source>
        <dbReference type="SAM" id="MobiDB-lite"/>
    </source>
</evidence>
<dbReference type="GO" id="GO:0008270">
    <property type="term" value="F:zinc ion binding"/>
    <property type="evidence" value="ECO:0007669"/>
    <property type="project" value="UniProtKB-KW"/>
</dbReference>
<reference evidence="10" key="1">
    <citation type="journal article" date="2016" name="Nature">
        <title>The genome of the seagrass Zostera marina reveals angiosperm adaptation to the sea.</title>
        <authorList>
            <person name="Olsen J.L."/>
            <person name="Rouze P."/>
            <person name="Verhelst B."/>
            <person name="Lin Y.-C."/>
            <person name="Bayer T."/>
            <person name="Collen J."/>
            <person name="Dattolo E."/>
            <person name="De Paoli E."/>
            <person name="Dittami S."/>
            <person name="Maumus F."/>
            <person name="Michel G."/>
            <person name="Kersting A."/>
            <person name="Lauritano C."/>
            <person name="Lohaus R."/>
            <person name="Toepel M."/>
            <person name="Tonon T."/>
            <person name="Vanneste K."/>
            <person name="Amirebrahimi M."/>
            <person name="Brakel J."/>
            <person name="Bostroem C."/>
            <person name="Chovatia M."/>
            <person name="Grimwood J."/>
            <person name="Jenkins J.W."/>
            <person name="Jueterbock A."/>
            <person name="Mraz A."/>
            <person name="Stam W.T."/>
            <person name="Tice H."/>
            <person name="Bornberg-Bauer E."/>
            <person name="Green P.J."/>
            <person name="Pearson G.A."/>
            <person name="Procaccini G."/>
            <person name="Duarte C.M."/>
            <person name="Schmutz J."/>
            <person name="Reusch T.B.H."/>
            <person name="Van de Peer Y."/>
        </authorList>
    </citation>
    <scope>NUCLEOTIDE SEQUENCE [LARGE SCALE GENOMIC DNA]</scope>
    <source>
        <strain evidence="10">cv. Finnish</strain>
    </source>
</reference>
<dbReference type="PANTHER" id="PTHR14003">
    <property type="entry name" value="TRANSCRIPTIONAL REPRESSOR PROTEIN YY"/>
    <property type="match status" value="1"/>
</dbReference>
<dbReference type="PROSITE" id="PS50157">
    <property type="entry name" value="ZINC_FINGER_C2H2_2"/>
    <property type="match status" value="5"/>
</dbReference>
<evidence type="ECO:0000259" key="8">
    <source>
        <dbReference type="PROSITE" id="PS50157"/>
    </source>
</evidence>
<dbReference type="PROSITE" id="PS00028">
    <property type="entry name" value="ZINC_FINGER_C2H2_1"/>
    <property type="match status" value="5"/>
</dbReference>
<feature type="domain" description="C2H2-type" evidence="8">
    <location>
        <begin position="98"/>
        <end position="127"/>
    </location>
</feature>
<keyword evidence="4" id="KW-0862">Zinc</keyword>
<dbReference type="GO" id="GO:0000785">
    <property type="term" value="C:chromatin"/>
    <property type="evidence" value="ECO:0000318"/>
    <property type="project" value="GO_Central"/>
</dbReference>
<feature type="compositionally biased region" description="Basic and acidic residues" evidence="7">
    <location>
        <begin position="253"/>
        <end position="267"/>
    </location>
</feature>
<name>A0A0K9NR41_ZOSMR</name>
<gene>
    <name evidence="9" type="ORF">ZOSMA_6G00010</name>
</gene>
<evidence type="ECO:0000256" key="3">
    <source>
        <dbReference type="ARBA" id="ARBA00022771"/>
    </source>
</evidence>
<dbReference type="FunFam" id="3.30.160.60:FF:000221">
    <property type="entry name" value="Zinc finger protein 410"/>
    <property type="match status" value="1"/>
</dbReference>
<evidence type="ECO:0000256" key="2">
    <source>
        <dbReference type="ARBA" id="ARBA00022737"/>
    </source>
</evidence>
<dbReference type="GO" id="GO:0000978">
    <property type="term" value="F:RNA polymerase II cis-regulatory region sequence-specific DNA binding"/>
    <property type="evidence" value="ECO:0000318"/>
    <property type="project" value="GO_Central"/>
</dbReference>
<dbReference type="PANTHER" id="PTHR14003:SF1">
    <property type="entry name" value="ZINC FINGER TRANSCRIPTION FACTOR YY1"/>
    <property type="match status" value="1"/>
</dbReference>
<dbReference type="FunFam" id="3.30.160.60:FF:000125">
    <property type="entry name" value="Putative zinc finger protein 143"/>
    <property type="match status" value="1"/>
</dbReference>
<evidence type="ECO:0000313" key="9">
    <source>
        <dbReference type="EMBL" id="KMZ59073.1"/>
    </source>
</evidence>
<dbReference type="GO" id="GO:0005667">
    <property type="term" value="C:transcription regulator complex"/>
    <property type="evidence" value="ECO:0000318"/>
    <property type="project" value="GO_Central"/>
</dbReference>
<dbReference type="Pfam" id="PF00096">
    <property type="entry name" value="zf-C2H2"/>
    <property type="match status" value="2"/>
</dbReference>
<organism evidence="9 10">
    <name type="scientific">Zostera marina</name>
    <name type="common">Eelgrass</name>
    <dbReference type="NCBI Taxonomy" id="29655"/>
    <lineage>
        <taxon>Eukaryota</taxon>
        <taxon>Viridiplantae</taxon>
        <taxon>Streptophyta</taxon>
        <taxon>Embryophyta</taxon>
        <taxon>Tracheophyta</taxon>
        <taxon>Spermatophyta</taxon>
        <taxon>Magnoliopsida</taxon>
        <taxon>Liliopsida</taxon>
        <taxon>Zosteraceae</taxon>
        <taxon>Zostera</taxon>
    </lineage>
</organism>
<feature type="domain" description="C2H2-type" evidence="8">
    <location>
        <begin position="128"/>
        <end position="157"/>
    </location>
</feature>
<proteinExistence type="predicted"/>
<sequence length="434" mass="49995">MMYDKRSVGRNAPPPFRWVKEWVNQDLIGSDGKLLIQKWVREDKLKSLKEKVDTPEPEPEPEPTTEVLFLCSHDGCGKYFIDVGSLKKHAHIHGEKQHVCTYQGCGKKFLDSSKLKRHHLIHTGTKDFICPHEGCGRAFSLDFNMKSHMKTHLESNYHICPYGDCGKRFAHEYKLQAHIKAHHEKNAVANSGKHITLPEKNGSKDENRPFVCRFKGCGKSYIHRYKLNLHLKSAHHIDHLEEDSGGRRNSGMMDHDVDEGSDRDGGTRKKCKCPYEGCGQSYLHEYKLNLHLKKKHPSHNIIDENGMGGEHDGYHCPYEECGGKSYMQWYKLNLHMKKEHPDHEMMMEGKNSVSKNPKRSRPSSSRKIEAPPSKLPSLCTMKNQWGSGSGDAREMFEEGEDSEETEEEDRENMEDDGWMYQQANEDDEETEDED</sequence>
<protein>
    <submittedName>
        <fullName evidence="9">Putative zinc finger protein</fullName>
    </submittedName>
</protein>
<keyword evidence="3 6" id="KW-0863">Zinc-finger</keyword>
<keyword evidence="10" id="KW-1185">Reference proteome</keyword>
<feature type="domain" description="C2H2-type" evidence="8">
    <location>
        <begin position="210"/>
        <end position="235"/>
    </location>
</feature>
<feature type="region of interest" description="Disordered" evidence="7">
    <location>
        <begin position="240"/>
        <end position="267"/>
    </location>
</feature>
<dbReference type="Proteomes" id="UP000036987">
    <property type="component" value="Unassembled WGS sequence"/>
</dbReference>
<keyword evidence="5" id="KW-0010">Activator</keyword>
<keyword evidence="2" id="KW-0677">Repeat</keyword>
<comment type="caution">
    <text evidence="9">The sequence shown here is derived from an EMBL/GenBank/DDBJ whole genome shotgun (WGS) entry which is preliminary data.</text>
</comment>
<dbReference type="AlphaFoldDB" id="A0A0K9NR41"/>
<feature type="region of interest" description="Disordered" evidence="7">
    <location>
        <begin position="345"/>
        <end position="434"/>
    </location>
</feature>
<dbReference type="SUPFAM" id="SSF57667">
    <property type="entry name" value="beta-beta-alpha zinc fingers"/>
    <property type="match status" value="4"/>
</dbReference>
<dbReference type="FunFam" id="3.30.160.60:FF:001190">
    <property type="entry name" value="zinc finger transcription factor YY1"/>
    <property type="match status" value="1"/>
</dbReference>
<feature type="compositionally biased region" description="Acidic residues" evidence="7">
    <location>
        <begin position="424"/>
        <end position="434"/>
    </location>
</feature>
<dbReference type="OMA" id="KSAHHID"/>
<dbReference type="InterPro" id="IPR013087">
    <property type="entry name" value="Znf_C2H2_type"/>
</dbReference>
<evidence type="ECO:0000256" key="1">
    <source>
        <dbReference type="ARBA" id="ARBA00022723"/>
    </source>
</evidence>
<evidence type="ECO:0000256" key="4">
    <source>
        <dbReference type="ARBA" id="ARBA00022833"/>
    </source>
</evidence>
<dbReference type="GO" id="GO:0006357">
    <property type="term" value="P:regulation of transcription by RNA polymerase II"/>
    <property type="evidence" value="ECO:0000318"/>
    <property type="project" value="GO_Central"/>
</dbReference>
<dbReference type="OrthoDB" id="3437960at2759"/>
<feature type="domain" description="C2H2-type" evidence="8">
    <location>
        <begin position="69"/>
        <end position="98"/>
    </location>
</feature>
<evidence type="ECO:0000256" key="5">
    <source>
        <dbReference type="ARBA" id="ARBA00023159"/>
    </source>
</evidence>
<dbReference type="GO" id="GO:0000981">
    <property type="term" value="F:DNA-binding transcription factor activity, RNA polymerase II-specific"/>
    <property type="evidence" value="ECO:0000318"/>
    <property type="project" value="GO_Central"/>
</dbReference>
<feature type="domain" description="C2H2-type" evidence="8">
    <location>
        <begin position="158"/>
        <end position="187"/>
    </location>
</feature>
<evidence type="ECO:0000313" key="10">
    <source>
        <dbReference type="Proteomes" id="UP000036987"/>
    </source>
</evidence>
<dbReference type="EMBL" id="LFYR01001803">
    <property type="protein sequence ID" value="KMZ59073.1"/>
    <property type="molecule type" value="Genomic_DNA"/>
</dbReference>
<dbReference type="Gene3D" id="3.30.160.60">
    <property type="entry name" value="Classic Zinc Finger"/>
    <property type="match status" value="6"/>
</dbReference>
<keyword evidence="1" id="KW-0479">Metal-binding</keyword>
<dbReference type="InterPro" id="IPR036236">
    <property type="entry name" value="Znf_C2H2_sf"/>
</dbReference>
<feature type="compositionally biased region" description="Acidic residues" evidence="7">
    <location>
        <begin position="397"/>
        <end position="417"/>
    </location>
</feature>
<dbReference type="SMART" id="SM00355">
    <property type="entry name" value="ZnF_C2H2"/>
    <property type="match status" value="7"/>
</dbReference>
<accession>A0A0K9NR41</accession>
<dbReference type="STRING" id="29655.A0A0K9NR41"/>
<dbReference type="GO" id="GO:0031519">
    <property type="term" value="C:PcG protein complex"/>
    <property type="evidence" value="ECO:0000318"/>
    <property type="project" value="GO_Central"/>
</dbReference>
<evidence type="ECO:0000256" key="6">
    <source>
        <dbReference type="PROSITE-ProRule" id="PRU00042"/>
    </source>
</evidence>